<sequence>MICDVPKVAVTTWSSRGVILVGPTYRQYLNKALDAVKNKEVASIIGQPGMGKTTILKKVEETVFSFSTTPFYLDLASKGEIEDEFWSKVSGDKVRSVIYPLLERDKKKYGYSFFKKLFGVSFRSHLDSLCEKMISDDDKLLRLYCLKYNRDFDGMLKFIEDFKSFDNIALLIDEVRETHITKIHRLINSGLNVSILIAIPTDSYSRITDLAIRRRLDESRISLDSLTSEDIKEIVEAYCKPLSEEFFPIVLSLWKGRELNTVSSILQFIRSEVEKASKECGDNINCLKERIRTSYSLSNVEEDSKNLERLIRDSLSSLSKEFNISYVHPRGKRIEVKGKSFVVGLFFILDNEAYIGLVKLYNNEVKVEDEDVKLLSYVSAVEHDKKEYSVKYRFVVTNSSSLEVPSVVNKLEFNTMEVVRVLQGDNEILEEKVRGFLKSITSQQGKSELAVT</sequence>
<accession>A0A832T8N5</accession>
<dbReference type="AlphaFoldDB" id="A0A832T8N5"/>
<organism evidence="1 2">
    <name type="scientific">Sulfurisphaera tokodaii</name>
    <dbReference type="NCBI Taxonomy" id="111955"/>
    <lineage>
        <taxon>Archaea</taxon>
        <taxon>Thermoproteota</taxon>
        <taxon>Thermoprotei</taxon>
        <taxon>Sulfolobales</taxon>
        <taxon>Sulfolobaceae</taxon>
        <taxon>Sulfurisphaera</taxon>
    </lineage>
</organism>
<evidence type="ECO:0000313" key="2">
    <source>
        <dbReference type="Proteomes" id="UP000646844"/>
    </source>
</evidence>
<dbReference type="RefSeq" id="WP_010978909.1">
    <property type="nucleotide sequence ID" value="NZ_BAABQO010000004.1"/>
</dbReference>
<dbReference type="Gene3D" id="3.40.50.300">
    <property type="entry name" value="P-loop containing nucleotide triphosphate hydrolases"/>
    <property type="match status" value="1"/>
</dbReference>
<gene>
    <name evidence="1" type="ORF">HA332_05795</name>
</gene>
<dbReference type="Proteomes" id="UP000646844">
    <property type="component" value="Unassembled WGS sequence"/>
</dbReference>
<keyword evidence="1" id="KW-0547">Nucleotide-binding</keyword>
<dbReference type="GO" id="GO:0005524">
    <property type="term" value="F:ATP binding"/>
    <property type="evidence" value="ECO:0007669"/>
    <property type="project" value="UniProtKB-KW"/>
</dbReference>
<dbReference type="GeneID" id="1458877"/>
<keyword evidence="1" id="KW-0067">ATP-binding</keyword>
<dbReference type="InterPro" id="IPR027417">
    <property type="entry name" value="P-loop_NTPase"/>
</dbReference>
<reference evidence="1" key="1">
    <citation type="journal article" date="2020" name="bioRxiv">
        <title>A rank-normalized archaeal taxonomy based on genome phylogeny resolves widespread incomplete and uneven classifications.</title>
        <authorList>
            <person name="Rinke C."/>
            <person name="Chuvochina M."/>
            <person name="Mussig A.J."/>
            <person name="Chaumeil P.-A."/>
            <person name="Waite D.W."/>
            <person name="Whitman W.B."/>
            <person name="Parks D.H."/>
            <person name="Hugenholtz P."/>
        </authorList>
    </citation>
    <scope>NUCLEOTIDE SEQUENCE</scope>
    <source>
        <strain evidence="1">UBA8838</strain>
    </source>
</reference>
<evidence type="ECO:0000313" key="1">
    <source>
        <dbReference type="EMBL" id="HII73890.1"/>
    </source>
</evidence>
<dbReference type="SUPFAM" id="SSF52540">
    <property type="entry name" value="P-loop containing nucleoside triphosphate hydrolases"/>
    <property type="match status" value="1"/>
</dbReference>
<dbReference type="OMA" id="IIGQPGM"/>
<proteinExistence type="predicted"/>
<name>A0A832T8N5_9CREN</name>
<comment type="caution">
    <text evidence="1">The sequence shown here is derived from an EMBL/GenBank/DDBJ whole genome shotgun (WGS) entry which is preliminary data.</text>
</comment>
<protein>
    <submittedName>
        <fullName evidence="1">ATP-binding protein</fullName>
    </submittedName>
</protein>
<dbReference type="EMBL" id="DUJO01000025">
    <property type="protein sequence ID" value="HII73890.1"/>
    <property type="molecule type" value="Genomic_DNA"/>
</dbReference>